<dbReference type="AlphaFoldDB" id="A0A094Z2A3"/>
<gene>
    <name evidence="1" type="ORF">HPDFL43_00010480</name>
</gene>
<dbReference type="EMBL" id="ABIA03000002">
    <property type="protein sequence ID" value="KGB27089.1"/>
    <property type="molecule type" value="Genomic_DNA"/>
</dbReference>
<organism evidence="1 2">
    <name type="scientific">Hoeflea phototrophica (strain DSM 17068 / NCIMB 14078 / DFL-43)</name>
    <dbReference type="NCBI Taxonomy" id="411684"/>
    <lineage>
        <taxon>Bacteria</taxon>
        <taxon>Pseudomonadati</taxon>
        <taxon>Pseudomonadota</taxon>
        <taxon>Alphaproteobacteria</taxon>
        <taxon>Hyphomicrobiales</taxon>
        <taxon>Rhizobiaceae</taxon>
        <taxon>Hoeflea</taxon>
    </lineage>
</organism>
<accession>A0A094Z2A3</accession>
<comment type="caution">
    <text evidence="1">The sequence shown here is derived from an EMBL/GenBank/DDBJ whole genome shotgun (WGS) entry which is preliminary data.</text>
</comment>
<evidence type="ECO:0000313" key="1">
    <source>
        <dbReference type="EMBL" id="KGB27089.1"/>
    </source>
</evidence>
<keyword evidence="2" id="KW-1185">Reference proteome</keyword>
<evidence type="ECO:0000313" key="2">
    <source>
        <dbReference type="Proteomes" id="UP000004291"/>
    </source>
</evidence>
<dbReference type="HOGENOM" id="CLU_3382285_0_0_5"/>
<reference evidence="1 2" key="1">
    <citation type="submission" date="2007-10" db="EMBL/GenBank/DDBJ databases">
        <authorList>
            <person name="Wagner-Dobler I."/>
            <person name="Ferriera S."/>
            <person name="Johnson J."/>
            <person name="Kravitz S."/>
            <person name="Beeson K."/>
            <person name="Sutton G."/>
            <person name="Rogers Y.-H."/>
            <person name="Friedman R."/>
            <person name="Frazier M."/>
            <person name="Venter J.C."/>
        </authorList>
    </citation>
    <scope>NUCLEOTIDE SEQUENCE [LARGE SCALE GENOMIC DNA]</scope>
    <source>
        <strain evidence="1 2">DFL-43</strain>
    </source>
</reference>
<protein>
    <submittedName>
        <fullName evidence="1">Uncharacterized protein</fullName>
    </submittedName>
</protein>
<reference evidence="1 2" key="2">
    <citation type="submission" date="2012-06" db="EMBL/GenBank/DDBJ databases">
        <authorList>
            <person name="Fiebig A."/>
        </authorList>
    </citation>
    <scope>NUCLEOTIDE SEQUENCE [LARGE SCALE GENOMIC DNA]</scope>
    <source>
        <strain evidence="1 2">DFL-43</strain>
    </source>
</reference>
<name>A0A094Z2A3_HOEPD</name>
<proteinExistence type="predicted"/>
<dbReference type="Proteomes" id="UP000004291">
    <property type="component" value="Chromosome"/>
</dbReference>
<sequence length="33" mass="3899">MPSDFHANLTYHFRDARKIMTTFIGKDRLDADD</sequence>